<evidence type="ECO:0000313" key="9">
    <source>
        <dbReference type="Proteomes" id="UP000283895"/>
    </source>
</evidence>
<evidence type="ECO:0000256" key="5">
    <source>
        <dbReference type="ARBA" id="ARBA00022840"/>
    </source>
</evidence>
<feature type="domain" description="Protein kinase" evidence="7">
    <location>
        <begin position="1"/>
        <end position="266"/>
    </location>
</feature>
<organism evidence="8 9">
    <name type="scientific">Cytospora schulzeri</name>
    <dbReference type="NCBI Taxonomy" id="448051"/>
    <lineage>
        <taxon>Eukaryota</taxon>
        <taxon>Fungi</taxon>
        <taxon>Dikarya</taxon>
        <taxon>Ascomycota</taxon>
        <taxon>Pezizomycotina</taxon>
        <taxon>Sordariomycetes</taxon>
        <taxon>Sordariomycetidae</taxon>
        <taxon>Diaporthales</taxon>
        <taxon>Cytosporaceae</taxon>
        <taxon>Cytospora</taxon>
    </lineage>
</organism>
<dbReference type="Proteomes" id="UP000283895">
    <property type="component" value="Unassembled WGS sequence"/>
</dbReference>
<dbReference type="SMART" id="SM00220">
    <property type="entry name" value="S_TKc"/>
    <property type="match status" value="1"/>
</dbReference>
<dbReference type="Pfam" id="PF00069">
    <property type="entry name" value="Pkinase"/>
    <property type="match status" value="1"/>
</dbReference>
<name>A0A423WT92_9PEZI</name>
<evidence type="ECO:0000256" key="2">
    <source>
        <dbReference type="ARBA" id="ARBA00022679"/>
    </source>
</evidence>
<dbReference type="PROSITE" id="PS50011">
    <property type="entry name" value="PROTEIN_KINASE_DOM"/>
    <property type="match status" value="1"/>
</dbReference>
<evidence type="ECO:0000256" key="6">
    <source>
        <dbReference type="SAM" id="MobiDB-lite"/>
    </source>
</evidence>
<dbReference type="GO" id="GO:0043484">
    <property type="term" value="P:regulation of RNA splicing"/>
    <property type="evidence" value="ECO:0007669"/>
    <property type="project" value="TreeGrafter"/>
</dbReference>
<reference evidence="8 9" key="1">
    <citation type="submission" date="2015-09" db="EMBL/GenBank/DDBJ databases">
        <title>Host preference determinants of Valsa canker pathogens revealed by comparative genomics.</title>
        <authorList>
            <person name="Yin Z."/>
            <person name="Huang L."/>
        </authorList>
    </citation>
    <scope>NUCLEOTIDE SEQUENCE [LARGE SCALE GENOMIC DNA]</scope>
    <source>
        <strain evidence="8 9">03-1</strain>
    </source>
</reference>
<keyword evidence="5" id="KW-0067">ATP-binding</keyword>
<comment type="caution">
    <text evidence="8">The sequence shown here is derived from an EMBL/GenBank/DDBJ whole genome shotgun (WGS) entry which is preliminary data.</text>
</comment>
<keyword evidence="4" id="KW-0418">Kinase</keyword>
<feature type="region of interest" description="Disordered" evidence="6">
    <location>
        <begin position="277"/>
        <end position="298"/>
    </location>
</feature>
<dbReference type="SUPFAM" id="SSF56112">
    <property type="entry name" value="Protein kinase-like (PK-like)"/>
    <property type="match status" value="1"/>
</dbReference>
<evidence type="ECO:0000256" key="4">
    <source>
        <dbReference type="ARBA" id="ARBA00022777"/>
    </source>
</evidence>
<accession>A0A423WT92</accession>
<dbReference type="Gene3D" id="1.10.510.10">
    <property type="entry name" value="Transferase(Phosphotransferase) domain 1"/>
    <property type="match status" value="1"/>
</dbReference>
<dbReference type="STRING" id="356882.A0A423WT92"/>
<dbReference type="InterPro" id="IPR051175">
    <property type="entry name" value="CLK_kinases"/>
</dbReference>
<evidence type="ECO:0000313" key="8">
    <source>
        <dbReference type="EMBL" id="ROW06740.1"/>
    </source>
</evidence>
<keyword evidence="9" id="KW-1185">Reference proteome</keyword>
<dbReference type="EMBL" id="LKEA01000009">
    <property type="protein sequence ID" value="ROW06740.1"/>
    <property type="molecule type" value="Genomic_DNA"/>
</dbReference>
<protein>
    <recommendedName>
        <fullName evidence="7">Protein kinase domain-containing protein</fullName>
    </recommendedName>
</protein>
<dbReference type="PANTHER" id="PTHR45646:SF11">
    <property type="entry name" value="SERINE_THREONINE-PROTEIN KINASE DOA"/>
    <property type="match status" value="1"/>
</dbReference>
<sequence>MPDGVFDADIVPQILLQVLPTIHFLHTEANITHTGNILEGIQDERLLAKLEEDELGGKPCPRKDAGDRTIYSTRYFRESIGDLYLCDLGEAVVGNEHAGPAMPTQYRAPEVILGMKWNYAIDMWSVGLMAWDMMQPTDIFKVYNRENELLNNAHHLAAMIALLGPPPQEFLERSQESWKYWDGKGQFLPLWAILTNALLVTDWRTMSLGNWRNIVPIRTDRTFESLATKPADEEERDLFINFITGLLCWLPEERLDSFQVFSHLWIYRAMSIDQASNGDSGQGESGSPPPNSRLTTLK</sequence>
<dbReference type="GO" id="GO:0005524">
    <property type="term" value="F:ATP binding"/>
    <property type="evidence" value="ECO:0007669"/>
    <property type="project" value="UniProtKB-KW"/>
</dbReference>
<evidence type="ECO:0000256" key="3">
    <source>
        <dbReference type="ARBA" id="ARBA00022741"/>
    </source>
</evidence>
<evidence type="ECO:0000259" key="7">
    <source>
        <dbReference type="PROSITE" id="PS50011"/>
    </source>
</evidence>
<proteinExistence type="predicted"/>
<keyword evidence="2" id="KW-0808">Transferase</keyword>
<keyword evidence="3" id="KW-0547">Nucleotide-binding</keyword>
<dbReference type="GO" id="GO:0004674">
    <property type="term" value="F:protein serine/threonine kinase activity"/>
    <property type="evidence" value="ECO:0007669"/>
    <property type="project" value="UniProtKB-KW"/>
</dbReference>
<evidence type="ECO:0000256" key="1">
    <source>
        <dbReference type="ARBA" id="ARBA00022527"/>
    </source>
</evidence>
<gene>
    <name evidence="8" type="ORF">VMCG_04169</name>
</gene>
<keyword evidence="1" id="KW-0723">Serine/threonine-protein kinase</keyword>
<dbReference type="AlphaFoldDB" id="A0A423WT92"/>
<dbReference type="GO" id="GO:0005634">
    <property type="term" value="C:nucleus"/>
    <property type="evidence" value="ECO:0007669"/>
    <property type="project" value="TreeGrafter"/>
</dbReference>
<dbReference type="PANTHER" id="PTHR45646">
    <property type="entry name" value="SERINE/THREONINE-PROTEIN KINASE DOA-RELATED"/>
    <property type="match status" value="1"/>
</dbReference>
<dbReference type="InterPro" id="IPR000719">
    <property type="entry name" value="Prot_kinase_dom"/>
</dbReference>
<dbReference type="OrthoDB" id="5979581at2759"/>
<dbReference type="InterPro" id="IPR011009">
    <property type="entry name" value="Kinase-like_dom_sf"/>
</dbReference>